<keyword evidence="1" id="KW-0812">Transmembrane</keyword>
<proteinExistence type="predicted"/>
<dbReference type="Proteomes" id="UP000596739">
    <property type="component" value="Unassembled WGS sequence"/>
</dbReference>
<protein>
    <submittedName>
        <fullName evidence="2">SdpI family protein</fullName>
    </submittedName>
</protein>
<organism evidence="2 3">
    <name type="scientific">Clostridium yunnanense</name>
    <dbReference type="NCBI Taxonomy" id="2800325"/>
    <lineage>
        <taxon>Bacteria</taxon>
        <taxon>Bacillati</taxon>
        <taxon>Bacillota</taxon>
        <taxon>Clostridia</taxon>
        <taxon>Eubacteriales</taxon>
        <taxon>Clostridiaceae</taxon>
        <taxon>Clostridium</taxon>
    </lineage>
</organism>
<feature type="transmembrane region" description="Helical" evidence="1">
    <location>
        <begin position="77"/>
        <end position="93"/>
    </location>
</feature>
<dbReference type="InterPro" id="IPR025962">
    <property type="entry name" value="SdpI/YhfL"/>
</dbReference>
<keyword evidence="1" id="KW-1133">Transmembrane helix</keyword>
<evidence type="ECO:0000256" key="1">
    <source>
        <dbReference type="SAM" id="Phobius"/>
    </source>
</evidence>
<dbReference type="Pfam" id="PF13630">
    <property type="entry name" value="SdpI"/>
    <property type="match status" value="1"/>
</dbReference>
<evidence type="ECO:0000313" key="3">
    <source>
        <dbReference type="Proteomes" id="UP000596739"/>
    </source>
</evidence>
<name>A0ABS1EUG0_9CLOT</name>
<gene>
    <name evidence="2" type="ORF">JHL18_20565</name>
</gene>
<accession>A0ABS1EUG0</accession>
<keyword evidence="1" id="KW-0472">Membrane</keyword>
<comment type="caution">
    <text evidence="2">The sequence shown here is derived from an EMBL/GenBank/DDBJ whole genome shotgun (WGS) entry which is preliminary data.</text>
</comment>
<dbReference type="RefSeq" id="WP_200272760.1">
    <property type="nucleotide sequence ID" value="NZ_JAENHN010000054.1"/>
</dbReference>
<reference evidence="3" key="1">
    <citation type="submission" date="2021-01" db="EMBL/GenBank/DDBJ databases">
        <title>Genome public.</title>
        <authorList>
            <person name="Liu C."/>
            <person name="Sun Q."/>
        </authorList>
    </citation>
    <scope>NUCLEOTIDE SEQUENCE [LARGE SCALE GENOMIC DNA]</scope>
    <source>
        <strain evidence="3">YIM B02505</strain>
    </source>
</reference>
<feature type="transmembrane region" description="Helical" evidence="1">
    <location>
        <begin position="53"/>
        <end position="71"/>
    </location>
</feature>
<dbReference type="EMBL" id="JAENHN010000054">
    <property type="protein sequence ID" value="MBK1813021.1"/>
    <property type="molecule type" value="Genomic_DNA"/>
</dbReference>
<keyword evidence="3" id="KW-1185">Reference proteome</keyword>
<evidence type="ECO:0000313" key="2">
    <source>
        <dbReference type="EMBL" id="MBK1813021.1"/>
    </source>
</evidence>
<sequence length="110" mass="12739">MLYLAGGICVVCGFIFKLLPPHKINYIYGHRTKFSMKNQDTWDEAQRYSSNSLITFGLIYMVLEFLLDQFLSDFNTGYKVIIFLVGVIFMLIIDEGHLRKVFNSDGTRKV</sequence>